<feature type="domain" description="T-SNARE coiled-coil homology" evidence="12">
    <location>
        <begin position="316"/>
        <end position="378"/>
    </location>
</feature>
<feature type="compositionally biased region" description="Polar residues" evidence="10">
    <location>
        <begin position="8"/>
        <end position="62"/>
    </location>
</feature>
<evidence type="ECO:0000313" key="13">
    <source>
        <dbReference type="EMBL" id="KAG7562077.1"/>
    </source>
</evidence>
<dbReference type="PANTHER" id="PTHR19957">
    <property type="entry name" value="SYNTAXIN"/>
    <property type="match status" value="1"/>
</dbReference>
<dbReference type="CDD" id="cd15845">
    <property type="entry name" value="SNARE_syntaxin16"/>
    <property type="match status" value="1"/>
</dbReference>
<dbReference type="SMART" id="SM00397">
    <property type="entry name" value="t_SNARE"/>
    <property type="match status" value="1"/>
</dbReference>
<dbReference type="InterPro" id="IPR045242">
    <property type="entry name" value="Syntaxin"/>
</dbReference>
<evidence type="ECO:0000256" key="8">
    <source>
        <dbReference type="ARBA" id="ARBA00023054"/>
    </source>
</evidence>
<protein>
    <recommendedName>
        <fullName evidence="12">t-SNARE coiled-coil homology domain-containing protein</fullName>
    </recommendedName>
</protein>
<dbReference type="InterPro" id="IPR006012">
    <property type="entry name" value="Syntaxin/epimorphin_CS"/>
</dbReference>
<dbReference type="GO" id="GO:0000149">
    <property type="term" value="F:SNARE binding"/>
    <property type="evidence" value="ECO:0007669"/>
    <property type="project" value="TreeGrafter"/>
</dbReference>
<dbReference type="EMBL" id="JABELV010000039">
    <property type="protein sequence ID" value="KAG7562077.1"/>
    <property type="molecule type" value="Genomic_DNA"/>
</dbReference>
<evidence type="ECO:0000256" key="5">
    <source>
        <dbReference type="ARBA" id="ARBA00022927"/>
    </source>
</evidence>
<dbReference type="GO" id="GO:0005484">
    <property type="term" value="F:SNAP receptor activity"/>
    <property type="evidence" value="ECO:0007669"/>
    <property type="project" value="InterPro"/>
</dbReference>
<evidence type="ECO:0000256" key="4">
    <source>
        <dbReference type="ARBA" id="ARBA00022692"/>
    </source>
</evidence>
<evidence type="ECO:0000256" key="1">
    <source>
        <dbReference type="ARBA" id="ARBA00004409"/>
    </source>
</evidence>
<evidence type="ECO:0000256" key="6">
    <source>
        <dbReference type="ARBA" id="ARBA00022989"/>
    </source>
</evidence>
<dbReference type="AlphaFoldDB" id="A0A8K0JNU6"/>
<keyword evidence="6 11" id="KW-1133">Transmembrane helix</keyword>
<evidence type="ECO:0000256" key="9">
    <source>
        <dbReference type="ARBA" id="ARBA00023136"/>
    </source>
</evidence>
<dbReference type="GO" id="GO:0031201">
    <property type="term" value="C:SNARE complex"/>
    <property type="evidence" value="ECO:0007669"/>
    <property type="project" value="TreeGrafter"/>
</dbReference>
<dbReference type="PROSITE" id="PS00914">
    <property type="entry name" value="SYNTAXIN"/>
    <property type="match status" value="1"/>
</dbReference>
<feature type="region of interest" description="Disordered" evidence="10">
    <location>
        <begin position="418"/>
        <end position="514"/>
    </location>
</feature>
<dbReference type="Pfam" id="PF05739">
    <property type="entry name" value="SNARE"/>
    <property type="match status" value="1"/>
</dbReference>
<dbReference type="InterPro" id="IPR000727">
    <property type="entry name" value="T_SNARE_dom"/>
</dbReference>
<evidence type="ECO:0000256" key="7">
    <source>
        <dbReference type="ARBA" id="ARBA00023034"/>
    </source>
</evidence>
<organism evidence="13 14">
    <name type="scientific">Filobasidium floriforme</name>
    <dbReference type="NCBI Taxonomy" id="5210"/>
    <lineage>
        <taxon>Eukaryota</taxon>
        <taxon>Fungi</taxon>
        <taxon>Dikarya</taxon>
        <taxon>Basidiomycota</taxon>
        <taxon>Agaricomycotina</taxon>
        <taxon>Tremellomycetes</taxon>
        <taxon>Filobasidiales</taxon>
        <taxon>Filobasidiaceae</taxon>
        <taxon>Filobasidium</taxon>
    </lineage>
</organism>
<proteinExistence type="inferred from homology"/>
<feature type="region of interest" description="Disordered" evidence="10">
    <location>
        <begin position="97"/>
        <end position="120"/>
    </location>
</feature>
<keyword evidence="4 11" id="KW-0812">Transmembrane</keyword>
<feature type="transmembrane region" description="Helical" evidence="11">
    <location>
        <begin position="390"/>
        <end position="407"/>
    </location>
</feature>
<comment type="caution">
    <text evidence="13">The sequence shown here is derived from an EMBL/GenBank/DDBJ whole genome shotgun (WGS) entry which is preliminary data.</text>
</comment>
<keyword evidence="7" id="KW-0333">Golgi apparatus</keyword>
<dbReference type="SUPFAM" id="SSF47661">
    <property type="entry name" value="t-snare proteins"/>
    <property type="match status" value="1"/>
</dbReference>
<dbReference type="InterPro" id="IPR010989">
    <property type="entry name" value="SNARE"/>
</dbReference>
<keyword evidence="3" id="KW-0813">Transport</keyword>
<sequence length="514" mass="56502">MNFLPYHSATTPSTPTLQRSRTTTENGTTRPSSNPFFSPSHVGPSTPSSAARNPYDNSFSQFTPRSGAAITALAPNDSGPLVTRSRTLFYLSVRDSTGSSSRSRKFKRRRTGYGDEHGASNLLGVEGEERAGLMGKEESGIGMEAYNDSPGTGLPPKWVDIMDDVEEIMTRVKQKISLLEKLHAKHVLPGFTDRTAEEREIENNTVDITRDFRKIHSLLTNIRPSSNAPDETKAARNVQRGLAAKVQDLSSVFRRKQRVYMETLQGHANKNKGLMTASGAITLKGPEIYDELQADIDASNSQLTQAQSQVQRADMSSQIAKRDRELTQIAKSISELADLFQDLSNMVVEQGTVLDCVEYNVEQTNTYVQEAGQELKVAENYQRRTGRRKCICFLLLVIVGLIIVLIYKPRGHDRKMVANPISGGGRPQLGTGAVDVDAGMREPEVDPIPTPTRYDRPVRPSRITTLASALPSMGGMPGQGRPPPIRPPSRPGVPVRPPRPRPKPHRPTSGVTLD</sequence>
<dbReference type="GO" id="GO:0000139">
    <property type="term" value="C:Golgi membrane"/>
    <property type="evidence" value="ECO:0007669"/>
    <property type="project" value="UniProtKB-SubCell"/>
</dbReference>
<evidence type="ECO:0000256" key="11">
    <source>
        <dbReference type="SAM" id="Phobius"/>
    </source>
</evidence>
<keyword evidence="14" id="KW-1185">Reference proteome</keyword>
<reference evidence="13" key="1">
    <citation type="submission" date="2020-04" db="EMBL/GenBank/DDBJ databases">
        <title>Analysis of mating type loci in Filobasidium floriforme.</title>
        <authorList>
            <person name="Nowrousian M."/>
        </authorList>
    </citation>
    <scope>NUCLEOTIDE SEQUENCE</scope>
    <source>
        <strain evidence="13">CBS 6242</strain>
    </source>
</reference>
<name>A0A8K0JNU6_9TREE</name>
<feature type="compositionally biased region" description="Pro residues" evidence="10">
    <location>
        <begin position="480"/>
        <end position="497"/>
    </location>
</feature>
<evidence type="ECO:0000259" key="12">
    <source>
        <dbReference type="PROSITE" id="PS50192"/>
    </source>
</evidence>
<evidence type="ECO:0000256" key="3">
    <source>
        <dbReference type="ARBA" id="ARBA00022448"/>
    </source>
</evidence>
<keyword evidence="8" id="KW-0175">Coiled coil</keyword>
<feature type="region of interest" description="Disordered" evidence="10">
    <location>
        <begin position="1"/>
        <end position="62"/>
    </location>
</feature>
<dbReference type="PROSITE" id="PS50192">
    <property type="entry name" value="T_SNARE"/>
    <property type="match status" value="1"/>
</dbReference>
<comment type="similarity">
    <text evidence="2">Belongs to the syntaxin family.</text>
</comment>
<accession>A0A8K0JNU6</accession>
<keyword evidence="5" id="KW-0653">Protein transport</keyword>
<dbReference type="Gene3D" id="1.20.58.70">
    <property type="match status" value="1"/>
</dbReference>
<dbReference type="GO" id="GO:0006906">
    <property type="term" value="P:vesicle fusion"/>
    <property type="evidence" value="ECO:0007669"/>
    <property type="project" value="TreeGrafter"/>
</dbReference>
<feature type="compositionally biased region" description="Basic residues" evidence="10">
    <location>
        <begin position="102"/>
        <end position="111"/>
    </location>
</feature>
<evidence type="ECO:0000313" key="14">
    <source>
        <dbReference type="Proteomes" id="UP000812966"/>
    </source>
</evidence>
<evidence type="ECO:0000256" key="10">
    <source>
        <dbReference type="SAM" id="MobiDB-lite"/>
    </source>
</evidence>
<keyword evidence="9 11" id="KW-0472">Membrane</keyword>
<dbReference type="GO" id="GO:0048278">
    <property type="term" value="P:vesicle docking"/>
    <property type="evidence" value="ECO:0007669"/>
    <property type="project" value="TreeGrafter"/>
</dbReference>
<evidence type="ECO:0000256" key="2">
    <source>
        <dbReference type="ARBA" id="ARBA00009063"/>
    </source>
</evidence>
<gene>
    <name evidence="13" type="ORF">FFLO_02456</name>
</gene>
<dbReference type="PANTHER" id="PTHR19957:SF83">
    <property type="entry name" value="SYNTAXIN-16"/>
    <property type="match status" value="1"/>
</dbReference>
<dbReference type="Proteomes" id="UP000812966">
    <property type="component" value="Unassembled WGS sequence"/>
</dbReference>
<dbReference type="GO" id="GO:0006886">
    <property type="term" value="P:intracellular protein transport"/>
    <property type="evidence" value="ECO:0007669"/>
    <property type="project" value="InterPro"/>
</dbReference>
<comment type="subcellular location">
    <subcellularLocation>
        <location evidence="1">Golgi apparatus membrane</location>
        <topology evidence="1">Single-pass type IV membrane protein</topology>
    </subcellularLocation>
</comment>